<protein>
    <submittedName>
        <fullName evidence="5">AraC family transcriptional regulator</fullName>
    </submittedName>
</protein>
<dbReference type="Gene3D" id="1.10.10.60">
    <property type="entry name" value="Homeodomain-like"/>
    <property type="match status" value="2"/>
</dbReference>
<dbReference type="Gene3D" id="2.60.120.10">
    <property type="entry name" value="Jelly Rolls"/>
    <property type="match status" value="1"/>
</dbReference>
<dbReference type="InterPro" id="IPR037923">
    <property type="entry name" value="HTH-like"/>
</dbReference>
<dbReference type="EMBL" id="SADD01000001">
    <property type="protein sequence ID" value="RVU48321.1"/>
    <property type="molecule type" value="Genomic_DNA"/>
</dbReference>
<dbReference type="InterPro" id="IPR014710">
    <property type="entry name" value="RmlC-like_jellyroll"/>
</dbReference>
<dbReference type="SUPFAM" id="SSF46689">
    <property type="entry name" value="Homeodomain-like"/>
    <property type="match status" value="2"/>
</dbReference>
<organism evidence="5 6">
    <name type="scientific">Lujinxingia sediminis</name>
    <dbReference type="NCBI Taxonomy" id="2480984"/>
    <lineage>
        <taxon>Bacteria</taxon>
        <taxon>Deltaproteobacteria</taxon>
        <taxon>Bradymonadales</taxon>
        <taxon>Lujinxingiaceae</taxon>
        <taxon>Lujinxingia</taxon>
    </lineage>
</organism>
<dbReference type="SUPFAM" id="SSF51215">
    <property type="entry name" value="Regulatory protein AraC"/>
    <property type="match status" value="1"/>
</dbReference>
<dbReference type="PANTHER" id="PTHR43280">
    <property type="entry name" value="ARAC-FAMILY TRANSCRIPTIONAL REGULATOR"/>
    <property type="match status" value="1"/>
</dbReference>
<keyword evidence="6" id="KW-1185">Reference proteome</keyword>
<dbReference type="InterPro" id="IPR018062">
    <property type="entry name" value="HTH_AraC-typ_CS"/>
</dbReference>
<keyword evidence="3" id="KW-0804">Transcription</keyword>
<name>A0ABY0CXL5_9DELT</name>
<proteinExistence type="predicted"/>
<evidence type="ECO:0000313" key="5">
    <source>
        <dbReference type="EMBL" id="RVU48321.1"/>
    </source>
</evidence>
<evidence type="ECO:0000256" key="3">
    <source>
        <dbReference type="ARBA" id="ARBA00023163"/>
    </source>
</evidence>
<dbReference type="RefSeq" id="WP_127779054.1">
    <property type="nucleotide sequence ID" value="NZ_SADD01000001.1"/>
</dbReference>
<keyword evidence="2" id="KW-0238">DNA-binding</keyword>
<reference evidence="5 6" key="1">
    <citation type="submission" date="2019-01" db="EMBL/GenBank/DDBJ databases">
        <title>Lujinxingia litoralis gen. nov., sp. nov. and Lujinxingia sediminis gen. nov., sp. nov., new members in the order Bradymonadales, isolated from coastal sediment.</title>
        <authorList>
            <person name="Li C.-M."/>
        </authorList>
    </citation>
    <scope>NUCLEOTIDE SEQUENCE [LARGE SCALE GENOMIC DNA]</scope>
    <source>
        <strain evidence="5 6">SEH01</strain>
    </source>
</reference>
<feature type="domain" description="HTH araC/xylS-type" evidence="4">
    <location>
        <begin position="186"/>
        <end position="284"/>
    </location>
</feature>
<dbReference type="PROSITE" id="PS01124">
    <property type="entry name" value="HTH_ARAC_FAMILY_2"/>
    <property type="match status" value="1"/>
</dbReference>
<dbReference type="Pfam" id="PF12833">
    <property type="entry name" value="HTH_18"/>
    <property type="match status" value="1"/>
</dbReference>
<dbReference type="PANTHER" id="PTHR43280:SF11">
    <property type="entry name" value="RCS-SPECIFIC HTH-TYPE TRANSCRIPTIONAL ACTIVATOR RCLR"/>
    <property type="match status" value="1"/>
</dbReference>
<gene>
    <name evidence="5" type="ORF">EA187_02465</name>
</gene>
<sequence length="286" mass="31434">MPTTQPLLHSALEGHKTLVVRHSTGPCSRAPGVARVVHDHASLNLVVKGELRVWQGANYRVREGEFFLVPQGAPHAPLGAPEVDRGVGESWMLAFCPFCFAPHSPGLITAAFDDVAAGACAVRRVDRQRLPGVIELFSRLSTELDEQAPHHELATLGLVALLMTEVQRAAPRSGLTSTMTTPPLVTETLAYIERLASEPISLKEVARAMGKSPAYLTTLVREHTGATVMEWLTRARLSRARQLLLHSDEHVEIIAERVGYASASYFHRVFKEAHQMSPGEWRRVHG</sequence>
<dbReference type="InterPro" id="IPR009057">
    <property type="entry name" value="Homeodomain-like_sf"/>
</dbReference>
<dbReference type="Proteomes" id="UP000282926">
    <property type="component" value="Unassembled WGS sequence"/>
</dbReference>
<evidence type="ECO:0000256" key="2">
    <source>
        <dbReference type="ARBA" id="ARBA00023125"/>
    </source>
</evidence>
<evidence type="ECO:0000259" key="4">
    <source>
        <dbReference type="PROSITE" id="PS01124"/>
    </source>
</evidence>
<dbReference type="SMART" id="SM00342">
    <property type="entry name" value="HTH_ARAC"/>
    <property type="match status" value="1"/>
</dbReference>
<dbReference type="PROSITE" id="PS00041">
    <property type="entry name" value="HTH_ARAC_FAMILY_1"/>
    <property type="match status" value="1"/>
</dbReference>
<comment type="caution">
    <text evidence="5">The sequence shown here is derived from an EMBL/GenBank/DDBJ whole genome shotgun (WGS) entry which is preliminary data.</text>
</comment>
<evidence type="ECO:0000256" key="1">
    <source>
        <dbReference type="ARBA" id="ARBA00023015"/>
    </source>
</evidence>
<evidence type="ECO:0000313" key="6">
    <source>
        <dbReference type="Proteomes" id="UP000282926"/>
    </source>
</evidence>
<accession>A0ABY0CXL5</accession>
<dbReference type="InterPro" id="IPR018060">
    <property type="entry name" value="HTH_AraC"/>
</dbReference>
<keyword evidence="1" id="KW-0805">Transcription regulation</keyword>